<dbReference type="EMBL" id="GL870878">
    <property type="protein sequence ID" value="EIJ88549.1"/>
    <property type="molecule type" value="Genomic_DNA"/>
</dbReference>
<protein>
    <submittedName>
        <fullName evidence="1">Uncharacterized protein</fullName>
    </submittedName>
</protein>
<dbReference type="HOGENOM" id="CLU_2373301_0_0_1"/>
<name>I3EH52_NEMP3</name>
<dbReference type="VEuPathDB" id="MicrosporidiaDB:NEQG_01239"/>
<keyword evidence="2" id="KW-1185">Reference proteome</keyword>
<gene>
    <name evidence="1" type="ORF">NEQG_01239</name>
</gene>
<evidence type="ECO:0000313" key="2">
    <source>
        <dbReference type="Proteomes" id="UP000002872"/>
    </source>
</evidence>
<organism evidence="1 2">
    <name type="scientific">Nematocida parisii (strain ERTm3)</name>
    <name type="common">Nematode killer fungus</name>
    <dbReference type="NCBI Taxonomy" id="935791"/>
    <lineage>
        <taxon>Eukaryota</taxon>
        <taxon>Fungi</taxon>
        <taxon>Fungi incertae sedis</taxon>
        <taxon>Microsporidia</taxon>
        <taxon>Nematocida</taxon>
    </lineage>
</organism>
<dbReference type="OMA" id="FMDGFNF"/>
<dbReference type="OrthoDB" id="2186216at2759"/>
<dbReference type="AlphaFoldDB" id="I3EH52"/>
<accession>I3EH52</accession>
<reference evidence="1" key="1">
    <citation type="submission" date="2011-01" db="EMBL/GenBank/DDBJ databases">
        <title>The Genome Sequence of Nematocida parisii strain ERTm3.</title>
        <authorList>
            <consortium name="The Broad Institute Genome Sequencing Platform"/>
            <consortium name="The Broad Institute Genome Sequencing Center for Infectious Disease"/>
            <person name="Cuomo C."/>
            <person name="Troemel E."/>
            <person name="Young S.K."/>
            <person name="Zeng Q."/>
            <person name="Gargeya S."/>
            <person name="Fitzgerald M."/>
            <person name="Haas B."/>
            <person name="Abouelleil A."/>
            <person name="Alvarado L."/>
            <person name="Arachchi H.M."/>
            <person name="Berlin A."/>
            <person name="Chapman S.B."/>
            <person name="Gearin G."/>
            <person name="Goldberg J."/>
            <person name="Griggs A."/>
            <person name="Gujja S."/>
            <person name="Hansen M."/>
            <person name="Heiman D."/>
            <person name="Howarth C."/>
            <person name="Larimer J."/>
            <person name="Lui A."/>
            <person name="MacDonald P.J.P."/>
            <person name="McCowen C."/>
            <person name="Montmayeur A."/>
            <person name="Murphy C."/>
            <person name="Neiman D."/>
            <person name="Pearson M."/>
            <person name="Priest M."/>
            <person name="Roberts A."/>
            <person name="Saif S."/>
            <person name="Shea T."/>
            <person name="Sisk P."/>
            <person name="Stolte C."/>
            <person name="Sykes S."/>
            <person name="Wortman J."/>
            <person name="Nusbaum C."/>
            <person name="Birren B."/>
        </authorList>
    </citation>
    <scope>NUCLEOTIDE SEQUENCE</scope>
    <source>
        <strain evidence="1">ERTm3</strain>
    </source>
</reference>
<evidence type="ECO:0000313" key="1">
    <source>
        <dbReference type="EMBL" id="EIJ88549.1"/>
    </source>
</evidence>
<proteinExistence type="predicted"/>
<sequence>MLIILHKYYFMDGFNFAKQLAGKNSTEEENFLKHMKPIKKEISLKRAKRLGKYLYLTEDNLLVSLVITKNKPRTGIASGLVNVSGLNLYIFTNEA</sequence>
<dbReference type="Proteomes" id="UP000002872">
    <property type="component" value="Unassembled WGS sequence"/>
</dbReference>
<dbReference type="InParanoid" id="I3EH52"/>